<evidence type="ECO:0000313" key="4">
    <source>
        <dbReference type="Proteomes" id="UP000471026"/>
    </source>
</evidence>
<accession>A0A6N9QZR2</accession>
<dbReference type="EMBL" id="WMHZ01000013">
    <property type="protein sequence ID" value="NDO78513.1"/>
    <property type="molecule type" value="Genomic_DNA"/>
</dbReference>
<dbReference type="RefSeq" id="WP_162229849.1">
    <property type="nucleotide sequence ID" value="NZ_WMHZ01000013.1"/>
</dbReference>
<keyword evidence="2" id="KW-0812">Transmembrane</keyword>
<evidence type="ECO:0000256" key="1">
    <source>
        <dbReference type="SAM" id="MobiDB-lite"/>
    </source>
</evidence>
<reference evidence="3 4" key="1">
    <citation type="submission" date="2019-11" db="EMBL/GenBank/DDBJ databases">
        <title>Draft genome sequence of Kocuria indica DP-K7, a methyl red degrading Actinobacterium.</title>
        <authorList>
            <person name="Kumaran S."/>
            <person name="Tischler D."/>
            <person name="Ngo A.C.R."/>
            <person name="Schultes F."/>
        </authorList>
    </citation>
    <scope>NUCLEOTIDE SEQUENCE [LARGE SCALE GENOMIC DNA]</scope>
    <source>
        <strain evidence="3 4">DP-K7</strain>
    </source>
</reference>
<dbReference type="Proteomes" id="UP000471026">
    <property type="component" value="Unassembled WGS sequence"/>
</dbReference>
<gene>
    <name evidence="3" type="ORF">GKZ75_09810</name>
</gene>
<name>A0A6N9QZR2_9MICC</name>
<organism evidence="3 4">
    <name type="scientific">Kocuria marina subsp. indica</name>
    <dbReference type="NCBI Taxonomy" id="1049583"/>
    <lineage>
        <taxon>Bacteria</taxon>
        <taxon>Bacillati</taxon>
        <taxon>Actinomycetota</taxon>
        <taxon>Actinomycetes</taxon>
        <taxon>Micrococcales</taxon>
        <taxon>Micrococcaceae</taxon>
        <taxon>Kocuria</taxon>
    </lineage>
</organism>
<dbReference type="AlphaFoldDB" id="A0A6N9QZR2"/>
<evidence type="ECO:0000313" key="3">
    <source>
        <dbReference type="EMBL" id="NDO78513.1"/>
    </source>
</evidence>
<sequence>MQTRGLLREERSLAERALPLVDARRRMVDKTMTRWDTFRPFLLWYSVPLLLSSLLCFWIPVEYGEYKTGIHTEGATYSAVWFTRKMGHEQLRPGEVPAPAGTRTDRPGPTARDSHPMTTQGPAVPSERGDGSGPSTR</sequence>
<keyword evidence="2" id="KW-0472">Membrane</keyword>
<feature type="transmembrane region" description="Helical" evidence="2">
    <location>
        <begin position="42"/>
        <end position="61"/>
    </location>
</feature>
<comment type="caution">
    <text evidence="3">The sequence shown here is derived from an EMBL/GenBank/DDBJ whole genome shotgun (WGS) entry which is preliminary data.</text>
</comment>
<evidence type="ECO:0000256" key="2">
    <source>
        <dbReference type="SAM" id="Phobius"/>
    </source>
</evidence>
<protein>
    <submittedName>
        <fullName evidence="3">Uncharacterized protein</fullName>
    </submittedName>
</protein>
<feature type="region of interest" description="Disordered" evidence="1">
    <location>
        <begin position="90"/>
        <end position="137"/>
    </location>
</feature>
<proteinExistence type="predicted"/>
<keyword evidence="2" id="KW-1133">Transmembrane helix</keyword>